<dbReference type="PIRSF" id="PIRSF034585">
    <property type="entry name" value="SrfB"/>
    <property type="match status" value="1"/>
</dbReference>
<dbReference type="InterPro" id="IPR043129">
    <property type="entry name" value="ATPase_NBD"/>
</dbReference>
<dbReference type="SUPFAM" id="SSF53067">
    <property type="entry name" value="Actin-like ATPase domain"/>
    <property type="match status" value="1"/>
</dbReference>
<proteinExistence type="predicted"/>
<keyword evidence="2" id="KW-1185">Reference proteome</keyword>
<dbReference type="OrthoDB" id="5437169at2"/>
<reference evidence="1 2" key="1">
    <citation type="submission" date="2018-06" db="EMBL/GenBank/DDBJ databases">
        <authorList>
            <consortium name="Pathogen Informatics"/>
            <person name="Doyle S."/>
        </authorList>
    </citation>
    <scope>NUCLEOTIDE SEQUENCE [LARGE SCALE GENOMIC DNA]</scope>
    <source>
        <strain evidence="1 2">NCTC13335</strain>
    </source>
</reference>
<dbReference type="AlphaFoldDB" id="A0A377J0B0"/>
<sequence>MLPELHHYGKEISLIMNSGVQFLDFGLKIDWKDKEWRSKSMGNFASGGENHPIRRLVEHRSGEGYCDSSDLSRMVKVEHEISVEQSFKLLDGVWLPIPVLRTVASTDGFDEGPYNWARARIVKLAEPDVEGNTYRVTLAFDTKIFPNRADVAYLAPTEEDVRSGAVFGLAYQSHQMSWFLDYKWVNEWLLELFTELAPENDRLKIHPDDLKTDIVAKFHQGHYLNVLAILGEEIDIPRIKMISNRSDEINRAIPVDMVLDVGNSRTCGILIEDHVQEKDGLKKRYELELRDLTRPERVYSEPFESRVEFAQAFFGKDHFSVQSGRRDAFQWATIARVGKEAARLASRREGNEGSTGLSSPKRYLWDDARYEQGWRFNSSYVKTDYEPYATADPLSGLINEYGEALHILRDDIDEEFERKMPVFQPKYSRRSLMTFMLSEVLMQALMQINSPAQRAKLEHSKAPRFLRSIILTVPPAMPKPEREIFRQSIYQAIGLVWKSLGWDKSDDDFDFNSQTAREKYWPILPEVIIQWDEATCGQVVYLFNETQNNYGGRPEEFIAALQRPDKKEKDRITIATVDIGGGTTDLVINDYSLDYGENGGSGSNAYIIPTQRFRDGFKVAGDDILLDMIRNVVVESLTVGLKNAGLRDPEPILSELIGDQALKVQDALLRQQLTLQVFSPIGLRVLKEYEGYDPMQKTNALNGKTFAELLEDVEQPTESVLDYINEPIRRALGSYDFNILNLPVQVNLERIHSLFIRGDYFDICKTFNALCEVVNSYQCDVLLLTGRPSRLPGVQSFFRSRLPLPVGRILPLHHYRTGNWYPFHKQGRIDDPKTTAAVGAMLCFLCKDMRLTNFYLRSMAMTAYSTVKYIGYLDNNNVIKDSNVYYRDIDLDNEDYDFPDTSFEVRGDTRLGFRQLNVERWVASPLYMLSIESREWKAMLNNEGVVLQVTLGIKNSRNSKERAENFYIKNVTASNGRSCVRERDITLHLNTMTDAGLGDQKLYWLDTGCVKR</sequence>
<dbReference type="Proteomes" id="UP000255264">
    <property type="component" value="Unassembled WGS sequence"/>
</dbReference>
<evidence type="ECO:0000313" key="1">
    <source>
        <dbReference type="EMBL" id="STO93843.1"/>
    </source>
</evidence>
<organism evidence="1 2">
    <name type="scientific">Haemophilus pittmaniae</name>
    <dbReference type="NCBI Taxonomy" id="249188"/>
    <lineage>
        <taxon>Bacteria</taxon>
        <taxon>Pseudomonadati</taxon>
        <taxon>Pseudomonadota</taxon>
        <taxon>Gammaproteobacteria</taxon>
        <taxon>Pasteurellales</taxon>
        <taxon>Pasteurellaceae</taxon>
        <taxon>Haemophilus</taxon>
    </lineage>
</organism>
<dbReference type="Pfam" id="PF07520">
    <property type="entry name" value="SrfB"/>
    <property type="match status" value="1"/>
</dbReference>
<dbReference type="EMBL" id="UGHS01000004">
    <property type="protein sequence ID" value="STO93843.1"/>
    <property type="molecule type" value="Genomic_DNA"/>
</dbReference>
<gene>
    <name evidence="1" type="ORF">NCTC13335_01758</name>
</gene>
<accession>A0A377J0B0</accession>
<protein>
    <submittedName>
        <fullName evidence="1">Uncharacterized protein conserved in bacteria, putative virulence factor</fullName>
    </submittedName>
</protein>
<evidence type="ECO:0000313" key="2">
    <source>
        <dbReference type="Proteomes" id="UP000255264"/>
    </source>
</evidence>
<dbReference type="RefSeq" id="WP_115003442.1">
    <property type="nucleotide sequence ID" value="NZ_UGHS01000004.1"/>
</dbReference>
<dbReference type="InterPro" id="IPR009216">
    <property type="entry name" value="Virulence_factor_SrfB"/>
</dbReference>
<name>A0A377J0B0_9PAST</name>